<dbReference type="eggNOG" id="COG3391">
    <property type="taxonomic scope" value="Bacteria"/>
</dbReference>
<dbReference type="PROSITE" id="PS51257">
    <property type="entry name" value="PROKAR_LIPOPROTEIN"/>
    <property type="match status" value="1"/>
</dbReference>
<gene>
    <name evidence="2" type="ORF">HMPREF9442_02706</name>
</gene>
<protein>
    <submittedName>
        <fullName evidence="2">Conserved domain protein</fullName>
    </submittedName>
</protein>
<comment type="caution">
    <text evidence="2">The sequence shown here is derived from an EMBL/GenBank/DDBJ whole genome shotgun (WGS) entry which is preliminary data.</text>
</comment>
<sequence length="387" mass="43997">MIFVKKRFLLVLLPSLLLFACRESVQFPLKAFDGFDDGMRKNGDGLAVEAFFAVPLQSGAQCMVEGIKKIIPVDSLLIVVSERSVLAFDRSGHYICNFGQRGNGEGEYIKVSTAYWDKSTRTLRVIDGIRNRALVYAQNGKLLDTLFFPPATFSLLGTAESLGRHRLFCANYIYNDQNVVMSDFDMSKEEGEPVYRFPGQTDNTQEYTGRHPFALSGNEIACVLPFDNRIYVYSTEDMSLQPRMEVLTRQPVLAEEQLVEIEDYGINRYAEELSRGVFVGFTDIFETSGHYLLGFSNLYYAVADKVAGRVKRYGYGVDKENVDCLPLVNILSTDNDGYLIGYENAFDLKSWRFADSIQDRHLRVMERAVSTMAEEDNPCLFFYKLKR</sequence>
<keyword evidence="1" id="KW-0732">Signal</keyword>
<evidence type="ECO:0000313" key="3">
    <source>
        <dbReference type="Proteomes" id="UP000005546"/>
    </source>
</evidence>
<name>F3QWX4_9BACT</name>
<proteinExistence type="predicted"/>
<dbReference type="EMBL" id="AFBR01000083">
    <property type="protein sequence ID" value="EGG51424.1"/>
    <property type="molecule type" value="Genomic_DNA"/>
</dbReference>
<feature type="signal peptide" evidence="1">
    <location>
        <begin position="1"/>
        <end position="20"/>
    </location>
</feature>
<reference evidence="2 3" key="1">
    <citation type="submission" date="2011-02" db="EMBL/GenBank/DDBJ databases">
        <authorList>
            <person name="Weinstock G."/>
            <person name="Sodergren E."/>
            <person name="Clifton S."/>
            <person name="Fulton L."/>
            <person name="Fulton B."/>
            <person name="Courtney L."/>
            <person name="Fronick C."/>
            <person name="Harrison M."/>
            <person name="Strong C."/>
            <person name="Farmer C."/>
            <person name="Delahaunty K."/>
            <person name="Markovic C."/>
            <person name="Hall O."/>
            <person name="Minx P."/>
            <person name="Tomlinson C."/>
            <person name="Mitreva M."/>
            <person name="Hou S."/>
            <person name="Chen J."/>
            <person name="Wollam A."/>
            <person name="Pepin K.H."/>
            <person name="Johnson M."/>
            <person name="Bhonagiri V."/>
            <person name="Zhang X."/>
            <person name="Suruliraj S."/>
            <person name="Warren W."/>
            <person name="Chinwalla A."/>
            <person name="Mardis E.R."/>
            <person name="Wilson R.K."/>
        </authorList>
    </citation>
    <scope>NUCLEOTIDE SEQUENCE [LARGE SCALE GENOMIC DNA]</scope>
    <source>
        <strain evidence="2 3">YIT 11841</strain>
    </source>
</reference>
<organism evidence="2 3">
    <name type="scientific">Paraprevotella xylaniphila YIT 11841</name>
    <dbReference type="NCBI Taxonomy" id="762982"/>
    <lineage>
        <taxon>Bacteria</taxon>
        <taxon>Pseudomonadati</taxon>
        <taxon>Bacteroidota</taxon>
        <taxon>Bacteroidia</taxon>
        <taxon>Bacteroidales</taxon>
        <taxon>Prevotellaceae</taxon>
        <taxon>Paraprevotella</taxon>
    </lineage>
</organism>
<feature type="chain" id="PRO_5003306396" evidence="1">
    <location>
        <begin position="21"/>
        <end position="387"/>
    </location>
</feature>
<keyword evidence="3" id="KW-1185">Reference proteome</keyword>
<dbReference type="HOGENOM" id="CLU_713400_0_0_10"/>
<evidence type="ECO:0000256" key="1">
    <source>
        <dbReference type="SAM" id="SignalP"/>
    </source>
</evidence>
<dbReference type="AlphaFoldDB" id="F3QWX4"/>
<dbReference type="Pfam" id="PF17170">
    <property type="entry name" value="DUF5128"/>
    <property type="match status" value="1"/>
</dbReference>
<dbReference type="STRING" id="762982.HMPREF9442_02706"/>
<dbReference type="Proteomes" id="UP000005546">
    <property type="component" value="Unassembled WGS sequence"/>
</dbReference>
<accession>F3QWX4</accession>
<evidence type="ECO:0000313" key="2">
    <source>
        <dbReference type="EMBL" id="EGG51424.1"/>
    </source>
</evidence>